<accession>A0ABU6CYT7</accession>
<evidence type="ECO:0000313" key="1">
    <source>
        <dbReference type="EMBL" id="MEB4592003.1"/>
    </source>
</evidence>
<reference evidence="2" key="1">
    <citation type="submission" date="2023-07" db="EMBL/GenBank/DDBJ databases">
        <title>The carbon used by Thiothrix.</title>
        <authorList>
            <person name="Chen L."/>
        </authorList>
    </citation>
    <scope>NUCLEOTIDE SEQUENCE [LARGE SCALE GENOMIC DNA]</scope>
</reference>
<sequence>MKTLLLDQDKWDLVLDVYGNIALADDPYAIAQNVASACRTWAGECWYNTAIGLPWQNIFGESGQAPLGYLRSSLENEASRVPGVSNAEEHLIFDVHNRTVYSTTPKGAAVVPVEIFLDNLLPGG</sequence>
<comment type="caution">
    <text evidence="1">The sequence shown here is derived from an EMBL/GenBank/DDBJ whole genome shotgun (WGS) entry which is preliminary data.</text>
</comment>
<gene>
    <name evidence="1" type="ORF">VSS37_13500</name>
</gene>
<name>A0ABU6CYT7_9GAMM</name>
<dbReference type="RefSeq" id="WP_324696033.1">
    <property type="nucleotide sequence ID" value="NZ_JAYMYJ010000119.1"/>
</dbReference>
<evidence type="ECO:0000313" key="2">
    <source>
        <dbReference type="Proteomes" id="UP001308005"/>
    </source>
</evidence>
<dbReference type="Proteomes" id="UP001308005">
    <property type="component" value="Unassembled WGS sequence"/>
</dbReference>
<proteinExistence type="predicted"/>
<dbReference type="EMBL" id="JAYMYJ010000119">
    <property type="protein sequence ID" value="MEB4592003.1"/>
    <property type="molecule type" value="Genomic_DNA"/>
</dbReference>
<protein>
    <submittedName>
        <fullName evidence="1">Uncharacterized protein</fullName>
    </submittedName>
</protein>
<dbReference type="Pfam" id="PF10934">
    <property type="entry name" value="Sheath_initiator"/>
    <property type="match status" value="1"/>
</dbReference>
<keyword evidence="2" id="KW-1185">Reference proteome</keyword>
<dbReference type="InterPro" id="IPR020288">
    <property type="entry name" value="Sheath_initiator"/>
</dbReference>
<organism evidence="1 2">
    <name type="scientific">Candidatus Thiothrix phosphatis</name>
    <dbReference type="NCBI Taxonomy" id="3112415"/>
    <lineage>
        <taxon>Bacteria</taxon>
        <taxon>Pseudomonadati</taxon>
        <taxon>Pseudomonadota</taxon>
        <taxon>Gammaproteobacteria</taxon>
        <taxon>Thiotrichales</taxon>
        <taxon>Thiotrichaceae</taxon>
        <taxon>Thiothrix</taxon>
    </lineage>
</organism>